<feature type="region of interest" description="Disordered" evidence="1">
    <location>
        <begin position="223"/>
        <end position="249"/>
    </location>
</feature>
<feature type="compositionally biased region" description="Acidic residues" evidence="1">
    <location>
        <begin position="486"/>
        <end position="497"/>
    </location>
</feature>
<feature type="region of interest" description="Disordered" evidence="1">
    <location>
        <begin position="1"/>
        <end position="44"/>
    </location>
</feature>
<organism evidence="2">
    <name type="scientific">Chaetoceros debilis</name>
    <dbReference type="NCBI Taxonomy" id="122233"/>
    <lineage>
        <taxon>Eukaryota</taxon>
        <taxon>Sar</taxon>
        <taxon>Stramenopiles</taxon>
        <taxon>Ochrophyta</taxon>
        <taxon>Bacillariophyta</taxon>
        <taxon>Coscinodiscophyceae</taxon>
        <taxon>Chaetocerotophycidae</taxon>
        <taxon>Chaetocerotales</taxon>
        <taxon>Chaetocerotaceae</taxon>
        <taxon>Chaetoceros</taxon>
    </lineage>
</organism>
<gene>
    <name evidence="2" type="ORF">CDEB00056_LOCUS13116</name>
</gene>
<feature type="compositionally biased region" description="Polar residues" evidence="1">
    <location>
        <begin position="8"/>
        <end position="22"/>
    </location>
</feature>
<feature type="compositionally biased region" description="Basic and acidic residues" evidence="1">
    <location>
        <begin position="498"/>
        <end position="508"/>
    </location>
</feature>
<feature type="compositionally biased region" description="Low complexity" evidence="1">
    <location>
        <begin position="225"/>
        <end position="249"/>
    </location>
</feature>
<feature type="compositionally biased region" description="Polar residues" evidence="1">
    <location>
        <begin position="90"/>
        <end position="101"/>
    </location>
</feature>
<accession>A0A7S3Q7G7</accession>
<feature type="region of interest" description="Disordered" evidence="1">
    <location>
        <begin position="738"/>
        <end position="765"/>
    </location>
</feature>
<reference evidence="2" key="1">
    <citation type="submission" date="2021-01" db="EMBL/GenBank/DDBJ databases">
        <authorList>
            <person name="Corre E."/>
            <person name="Pelletier E."/>
            <person name="Niang G."/>
            <person name="Scheremetjew M."/>
            <person name="Finn R."/>
            <person name="Kale V."/>
            <person name="Holt S."/>
            <person name="Cochrane G."/>
            <person name="Meng A."/>
            <person name="Brown T."/>
            <person name="Cohen L."/>
        </authorList>
    </citation>
    <scope>NUCLEOTIDE SEQUENCE</scope>
    <source>
        <strain evidence="2">MM31A-1</strain>
    </source>
</reference>
<name>A0A7S3Q7G7_9STRA</name>
<evidence type="ECO:0000256" key="1">
    <source>
        <dbReference type="SAM" id="MobiDB-lite"/>
    </source>
</evidence>
<feature type="region of interest" description="Disordered" evidence="1">
    <location>
        <begin position="299"/>
        <end position="319"/>
    </location>
</feature>
<feature type="compositionally biased region" description="Low complexity" evidence="1">
    <location>
        <begin position="66"/>
        <end position="89"/>
    </location>
</feature>
<protein>
    <submittedName>
        <fullName evidence="2">Uncharacterized protein</fullName>
    </submittedName>
</protein>
<feature type="region of interest" description="Disordered" evidence="1">
    <location>
        <begin position="66"/>
        <end position="145"/>
    </location>
</feature>
<dbReference type="EMBL" id="HBIO01017059">
    <property type="protein sequence ID" value="CAE0468263.1"/>
    <property type="molecule type" value="Transcribed_RNA"/>
</dbReference>
<feature type="compositionally biased region" description="Polar residues" evidence="1">
    <location>
        <begin position="300"/>
        <end position="312"/>
    </location>
</feature>
<evidence type="ECO:0000313" key="2">
    <source>
        <dbReference type="EMBL" id="CAE0468263.1"/>
    </source>
</evidence>
<feature type="compositionally biased region" description="Polar residues" evidence="1">
    <location>
        <begin position="519"/>
        <end position="528"/>
    </location>
</feature>
<feature type="compositionally biased region" description="Low complexity" evidence="1">
    <location>
        <begin position="112"/>
        <end position="132"/>
    </location>
</feature>
<sequence length="868" mass="96153">MEIESLPFSPTRSLATEMSNSRESIKRTLFSEEDNDADANNENVNSTINNTNCISSNYKAKENTFASSTATTVKTKSRSPSRSPKPLSTITNSNRNTSGNAPKTFRNKWIANTNMNHNNYNSNSKKNSNKENQIGKARAASNPRANISEIRKKIAQSHQKSSTPLKTVHHVNIPMNKVTEMRRILIEHKKKQEEKLRNDCHMSSKKRAEIKDRLNKVKDIHKLLSTNGNGNPSSNSSVGSGTGNNANGLNLPANRVSDMKNWLVEFANEKKKHCSKYDTKTLDLQNGYVPRSGGRHQSFEGFNSNNNRNSYDSAPRVSRGSFDRTDMPLVSDLKKLLVDFEMRNKAHNKKLTKRPEFRATNQRGAGVLTPGAGADAGIGTEEEEHVAVFGAESSACDEEDQLPEEIVLVENLDEDEEGTNNNSDNNLLNVSMMPVADGENANEWQEEYEDLSNDIDIDVEVEPVLSADWEKESVASPEDFSAAGSLEEDDDDVDDTADVEKEGEDTTKENPQYGGGSNDGNENNLNDSTRTMIQVNNGSEQRQRVPTPNNMDIDLQVTEEDYESFAMSDDTISKLSFDESGASRPVGVVTMSDFAAPKLEQSSTKESEDVCSLSQTEDLLGVDILSKSCCYGQRFTNTSFVAEEVQGQGQVQVAAQEHRQEVGTKMGQMEGTEGALPLSINEKKKKGLGHYLKALACFSKKNRKNSNSEAVKLYEMYHQQQDLDENNAMVSISRQHPNRTTAMVKSQKQSTKSLELSPDSYQQPAQGKQYLPTLYKIDEPGRQGQDLALQMVANGMPGYNVADSPMSLASAYRRGMSPTSTGSYMSGFTDVDACAMSRQGSNVAQHVGWLQDMFEPPQTKKVEKMHQF</sequence>
<proteinExistence type="predicted"/>
<feature type="region of interest" description="Disordered" evidence="1">
    <location>
        <begin position="468"/>
        <end position="528"/>
    </location>
</feature>
<dbReference type="AlphaFoldDB" id="A0A7S3Q7G7"/>